<evidence type="ECO:0000259" key="1">
    <source>
        <dbReference type="PROSITE" id="PS51819"/>
    </source>
</evidence>
<dbReference type="EC" id="1.13.11.-" evidence="2"/>
<proteinExistence type="predicted"/>
<keyword evidence="2" id="KW-0223">Dioxygenase</keyword>
<organism evidence="2 3">
    <name type="scientific">Hydrogenophaga intermedia</name>
    <dbReference type="NCBI Taxonomy" id="65786"/>
    <lineage>
        <taxon>Bacteria</taxon>
        <taxon>Pseudomonadati</taxon>
        <taxon>Pseudomonadota</taxon>
        <taxon>Betaproteobacteria</taxon>
        <taxon>Burkholderiales</taxon>
        <taxon>Comamonadaceae</taxon>
        <taxon>Hydrogenophaga</taxon>
    </lineage>
</organism>
<keyword evidence="2" id="KW-0560">Oxidoreductase</keyword>
<dbReference type="EMBL" id="CCAE010000049">
    <property type="protein sequence ID" value="CDN89661.1"/>
    <property type="molecule type" value="Genomic_DNA"/>
</dbReference>
<dbReference type="Proteomes" id="UP000028878">
    <property type="component" value="Unassembled WGS sequence"/>
</dbReference>
<protein>
    <submittedName>
        <fullName evidence="2">Glyoxalase/bleomycin resistance protein/dioxygenase</fullName>
        <ecNumber evidence="2">1.13.11.-</ecNumber>
    </submittedName>
</protein>
<evidence type="ECO:0000313" key="3">
    <source>
        <dbReference type="Proteomes" id="UP000028878"/>
    </source>
</evidence>
<dbReference type="PROSITE" id="PS51819">
    <property type="entry name" value="VOC"/>
    <property type="match status" value="1"/>
</dbReference>
<dbReference type="Gene3D" id="3.10.180.10">
    <property type="entry name" value="2,3-Dihydroxybiphenyl 1,2-Dioxygenase, domain 1"/>
    <property type="match status" value="1"/>
</dbReference>
<dbReference type="SUPFAM" id="SSF54593">
    <property type="entry name" value="Glyoxalase/Bleomycin resistance protein/Dihydroxybiphenyl dioxygenase"/>
    <property type="match status" value="1"/>
</dbReference>
<reference evidence="3" key="1">
    <citation type="submission" date="2014-02" db="EMBL/GenBank/DDBJ databases">
        <authorList>
            <person name="Gan H."/>
        </authorList>
    </citation>
    <scope>NUCLEOTIDE SEQUENCE [LARGE SCALE GENOMIC DNA]</scope>
    <source>
        <strain evidence="3">S1</strain>
    </source>
</reference>
<dbReference type="InterPro" id="IPR029068">
    <property type="entry name" value="Glyas_Bleomycin-R_OHBP_Dase"/>
</dbReference>
<feature type="domain" description="VOC" evidence="1">
    <location>
        <begin position="5"/>
        <end position="124"/>
    </location>
</feature>
<dbReference type="GO" id="GO:0051213">
    <property type="term" value="F:dioxygenase activity"/>
    <property type="evidence" value="ECO:0007669"/>
    <property type="project" value="UniProtKB-KW"/>
</dbReference>
<reference evidence="3" key="2">
    <citation type="submission" date="2014-11" db="EMBL/GenBank/DDBJ databases">
        <title>Draft genome sequence of Hydrogenophaga intermedia S1.</title>
        <authorList>
            <person name="Gan H.M."/>
            <person name="Chew T.H."/>
            <person name="Stolz A."/>
        </authorList>
    </citation>
    <scope>NUCLEOTIDE SEQUENCE [LARGE SCALE GENOMIC DNA]</scope>
    <source>
        <strain evidence="3">S1</strain>
    </source>
</reference>
<dbReference type="Pfam" id="PF00903">
    <property type="entry name" value="Glyoxalase"/>
    <property type="match status" value="1"/>
</dbReference>
<sequence length="133" mass="14522">MLANATVTTMLPVIDMARAREFYEKRLGLVPGGLRPDGKFVYRVGGSTLALFPKPEGTKAEHTAISFQVADIAATIDSLKRTGVVFEDYDFPDFKTVDHVCVLGAEKAAWFKDPEGNYLCLHEDLAPGGEIAM</sequence>
<keyword evidence="3" id="KW-1185">Reference proteome</keyword>
<dbReference type="RefSeq" id="WP_009519494.1">
    <property type="nucleotide sequence ID" value="NZ_CCAE010000049.1"/>
</dbReference>
<gene>
    <name evidence="2" type="ORF">BN948_04100</name>
</gene>
<dbReference type="AlphaFoldDB" id="A0A1L1PYJ2"/>
<dbReference type="InterPro" id="IPR004360">
    <property type="entry name" value="Glyas_Fos-R_dOase_dom"/>
</dbReference>
<name>A0A1L1PYJ2_HYDIT</name>
<evidence type="ECO:0000313" key="2">
    <source>
        <dbReference type="EMBL" id="CDN89661.1"/>
    </source>
</evidence>
<dbReference type="InterPro" id="IPR037523">
    <property type="entry name" value="VOC_core"/>
</dbReference>
<accession>A0A1L1PYJ2</accession>